<reference evidence="2 3" key="1">
    <citation type="submission" date="2013-12" db="EMBL/GenBank/DDBJ databases">
        <title>Draft genome of the parsitic nematode Ancylostoma duodenale.</title>
        <authorList>
            <person name="Mitreva M."/>
        </authorList>
    </citation>
    <scope>NUCLEOTIDE SEQUENCE [LARGE SCALE GENOMIC DNA]</scope>
    <source>
        <strain evidence="2 3">Zhejiang</strain>
    </source>
</reference>
<accession>A0A0C2DJ48</accession>
<keyword evidence="1" id="KW-0812">Transmembrane</keyword>
<dbReference type="AlphaFoldDB" id="A0A0C2DJ48"/>
<dbReference type="OrthoDB" id="10509036at2759"/>
<keyword evidence="1" id="KW-1133">Transmembrane helix</keyword>
<feature type="transmembrane region" description="Helical" evidence="1">
    <location>
        <begin position="20"/>
        <end position="39"/>
    </location>
</feature>
<evidence type="ECO:0000313" key="3">
    <source>
        <dbReference type="Proteomes" id="UP000054047"/>
    </source>
</evidence>
<protein>
    <submittedName>
        <fullName evidence="2">Uncharacterized protein</fullName>
    </submittedName>
</protein>
<organism evidence="2 3">
    <name type="scientific">Ancylostoma duodenale</name>
    <dbReference type="NCBI Taxonomy" id="51022"/>
    <lineage>
        <taxon>Eukaryota</taxon>
        <taxon>Metazoa</taxon>
        <taxon>Ecdysozoa</taxon>
        <taxon>Nematoda</taxon>
        <taxon>Chromadorea</taxon>
        <taxon>Rhabditida</taxon>
        <taxon>Rhabditina</taxon>
        <taxon>Rhabditomorpha</taxon>
        <taxon>Strongyloidea</taxon>
        <taxon>Ancylostomatidae</taxon>
        <taxon>Ancylostomatinae</taxon>
        <taxon>Ancylostoma</taxon>
    </lineage>
</organism>
<dbReference type="Proteomes" id="UP000054047">
    <property type="component" value="Unassembled WGS sequence"/>
</dbReference>
<evidence type="ECO:0000313" key="2">
    <source>
        <dbReference type="EMBL" id="KIH62517.1"/>
    </source>
</evidence>
<evidence type="ECO:0000256" key="1">
    <source>
        <dbReference type="SAM" id="Phobius"/>
    </source>
</evidence>
<gene>
    <name evidence="2" type="ORF">ANCDUO_07201</name>
</gene>
<dbReference type="EMBL" id="KN729260">
    <property type="protein sequence ID" value="KIH62517.1"/>
    <property type="molecule type" value="Genomic_DNA"/>
</dbReference>
<keyword evidence="1" id="KW-0472">Membrane</keyword>
<proteinExistence type="predicted"/>
<keyword evidence="3" id="KW-1185">Reference proteome</keyword>
<sequence length="85" mass="9865">MCSRENVRRCFTLNLYRCTMIVVNFCHILAIVIVIRNIIASRNGGRPIEDINVQREFRKLSIGGISLLSFRKGSEKLDYTKRSLF</sequence>
<name>A0A0C2DJ48_9BILA</name>